<gene>
    <name evidence="2" type="ORF">PUN28_018487</name>
</gene>
<evidence type="ECO:0000256" key="1">
    <source>
        <dbReference type="SAM" id="SignalP"/>
    </source>
</evidence>
<dbReference type="EMBL" id="JADYXP020000023">
    <property type="protein sequence ID" value="KAL0101955.1"/>
    <property type="molecule type" value="Genomic_DNA"/>
</dbReference>
<reference evidence="2 3" key="1">
    <citation type="submission" date="2023-03" db="EMBL/GenBank/DDBJ databases">
        <title>High recombination rates correlate with genetic variation in Cardiocondyla obscurior ants.</title>
        <authorList>
            <person name="Errbii M."/>
        </authorList>
    </citation>
    <scope>NUCLEOTIDE SEQUENCE [LARGE SCALE GENOMIC DNA]</scope>
    <source>
        <strain evidence="2">Alpha-2009</strain>
        <tissue evidence="2">Whole body</tissue>
    </source>
</reference>
<name>A0AAW2EIH1_9HYME</name>
<sequence length="160" mass="18500">MRPHSAAPILRSFLNLLVLSRKVSGYNKLRSWKWSGCASGVTRTKRHPFVSRLSYWLQLRGMILCSSCQFGAGRDMKTSKDQFRSVKTRHRDNRFSRIILSKIGQLFLSRRRNSKSMIFRVNFPIVPPSLLRRLTGRYDVAAQTLFPGVEARESNRNPNT</sequence>
<dbReference type="AlphaFoldDB" id="A0AAW2EIH1"/>
<feature type="chain" id="PRO_5043509044" description="Secreted protein" evidence="1">
    <location>
        <begin position="26"/>
        <end position="160"/>
    </location>
</feature>
<dbReference type="Proteomes" id="UP001430953">
    <property type="component" value="Unassembled WGS sequence"/>
</dbReference>
<organism evidence="2 3">
    <name type="scientific">Cardiocondyla obscurior</name>
    <dbReference type="NCBI Taxonomy" id="286306"/>
    <lineage>
        <taxon>Eukaryota</taxon>
        <taxon>Metazoa</taxon>
        <taxon>Ecdysozoa</taxon>
        <taxon>Arthropoda</taxon>
        <taxon>Hexapoda</taxon>
        <taxon>Insecta</taxon>
        <taxon>Pterygota</taxon>
        <taxon>Neoptera</taxon>
        <taxon>Endopterygota</taxon>
        <taxon>Hymenoptera</taxon>
        <taxon>Apocrita</taxon>
        <taxon>Aculeata</taxon>
        <taxon>Formicoidea</taxon>
        <taxon>Formicidae</taxon>
        <taxon>Myrmicinae</taxon>
        <taxon>Cardiocondyla</taxon>
    </lineage>
</organism>
<feature type="signal peptide" evidence="1">
    <location>
        <begin position="1"/>
        <end position="25"/>
    </location>
</feature>
<protein>
    <recommendedName>
        <fullName evidence="4">Secreted protein</fullName>
    </recommendedName>
</protein>
<evidence type="ECO:0000313" key="2">
    <source>
        <dbReference type="EMBL" id="KAL0101955.1"/>
    </source>
</evidence>
<comment type="caution">
    <text evidence="2">The sequence shown here is derived from an EMBL/GenBank/DDBJ whole genome shotgun (WGS) entry which is preliminary data.</text>
</comment>
<proteinExistence type="predicted"/>
<evidence type="ECO:0008006" key="4">
    <source>
        <dbReference type="Google" id="ProtNLM"/>
    </source>
</evidence>
<keyword evidence="1" id="KW-0732">Signal</keyword>
<accession>A0AAW2EIH1</accession>
<evidence type="ECO:0000313" key="3">
    <source>
        <dbReference type="Proteomes" id="UP001430953"/>
    </source>
</evidence>
<keyword evidence="3" id="KW-1185">Reference proteome</keyword>